<keyword evidence="16" id="KW-1185">Reference proteome</keyword>
<evidence type="ECO:0000256" key="14">
    <source>
        <dbReference type="RuleBase" id="RU366012"/>
    </source>
</evidence>
<feature type="transmembrane region" description="Helical" evidence="14">
    <location>
        <begin position="448"/>
        <end position="467"/>
    </location>
</feature>
<feature type="transmembrane region" description="Helical" evidence="14">
    <location>
        <begin position="68"/>
        <end position="88"/>
    </location>
</feature>
<dbReference type="Gene3D" id="1.20.1730.10">
    <property type="entry name" value="Sodium/glucose cotransporter"/>
    <property type="match status" value="1"/>
</dbReference>
<evidence type="ECO:0000313" key="15">
    <source>
        <dbReference type="EMBL" id="QYF49046.1"/>
    </source>
</evidence>
<gene>
    <name evidence="15" type="ORF">RHABOEDO_001307</name>
</gene>
<evidence type="ECO:0000256" key="7">
    <source>
        <dbReference type="ARBA" id="ARBA00022989"/>
    </source>
</evidence>
<dbReference type="Pfam" id="PF00474">
    <property type="entry name" value="SSF"/>
    <property type="match status" value="1"/>
</dbReference>
<dbReference type="RefSeq" id="WP_245397496.1">
    <property type="nucleotide sequence ID" value="NZ_CP075587.1"/>
</dbReference>
<name>A0ABX8V1M5_9BACT</name>
<feature type="transmembrane region" description="Helical" evidence="14">
    <location>
        <begin position="231"/>
        <end position="253"/>
    </location>
</feature>
<feature type="transmembrane region" description="Helical" evidence="14">
    <location>
        <begin position="6"/>
        <end position="24"/>
    </location>
</feature>
<keyword evidence="6 14" id="KW-0769">Symport</keyword>
<dbReference type="InterPro" id="IPR038377">
    <property type="entry name" value="Na/Glc_symporter_sf"/>
</dbReference>
<keyword evidence="8 14" id="KW-0915">Sodium</keyword>
<feature type="transmembrane region" description="Helical" evidence="14">
    <location>
        <begin position="318"/>
        <end position="346"/>
    </location>
</feature>
<feature type="transmembrane region" description="Helical" evidence="14">
    <location>
        <begin position="191"/>
        <end position="211"/>
    </location>
</feature>
<evidence type="ECO:0000256" key="3">
    <source>
        <dbReference type="ARBA" id="ARBA00022448"/>
    </source>
</evidence>
<keyword evidence="5 14" id="KW-0812">Transmembrane</keyword>
<feature type="transmembrane region" description="Helical" evidence="14">
    <location>
        <begin position="423"/>
        <end position="442"/>
    </location>
</feature>
<comment type="subcellular location">
    <subcellularLocation>
        <location evidence="1 14">Cell membrane</location>
        <topology evidence="1 14">Multi-pass membrane protein</topology>
    </subcellularLocation>
</comment>
<proteinExistence type="inferred from homology"/>
<comment type="catalytic activity">
    <reaction evidence="12">
        <text>L-proline(in) + Na(+)(in) = L-proline(out) + Na(+)(out)</text>
        <dbReference type="Rhea" id="RHEA:28967"/>
        <dbReference type="ChEBI" id="CHEBI:29101"/>
        <dbReference type="ChEBI" id="CHEBI:60039"/>
    </reaction>
</comment>
<keyword evidence="4 14" id="KW-1003">Cell membrane</keyword>
<evidence type="ECO:0000256" key="8">
    <source>
        <dbReference type="ARBA" id="ARBA00023053"/>
    </source>
</evidence>
<keyword evidence="7 14" id="KW-1133">Transmembrane helix</keyword>
<feature type="transmembrane region" description="Helical" evidence="14">
    <location>
        <begin position="133"/>
        <end position="153"/>
    </location>
</feature>
<feature type="transmembrane region" description="Helical" evidence="14">
    <location>
        <begin position="392"/>
        <end position="416"/>
    </location>
</feature>
<evidence type="ECO:0000256" key="10">
    <source>
        <dbReference type="ARBA" id="ARBA00023136"/>
    </source>
</evidence>
<dbReference type="PROSITE" id="PS50283">
    <property type="entry name" value="NA_SOLUT_SYMP_3"/>
    <property type="match status" value="1"/>
</dbReference>
<dbReference type="Proteomes" id="UP000826014">
    <property type="component" value="Chromosome"/>
</dbReference>
<evidence type="ECO:0000256" key="9">
    <source>
        <dbReference type="ARBA" id="ARBA00023065"/>
    </source>
</evidence>
<dbReference type="EMBL" id="CP075587">
    <property type="protein sequence ID" value="QYF49046.1"/>
    <property type="molecule type" value="Genomic_DNA"/>
</dbReference>
<evidence type="ECO:0000256" key="13">
    <source>
        <dbReference type="RuleBase" id="RU362091"/>
    </source>
</evidence>
<evidence type="ECO:0000256" key="6">
    <source>
        <dbReference type="ARBA" id="ARBA00022847"/>
    </source>
</evidence>
<dbReference type="CDD" id="cd11475">
    <property type="entry name" value="SLC5sbd_PutP"/>
    <property type="match status" value="1"/>
</dbReference>
<keyword evidence="11 14" id="KW-0739">Sodium transport</keyword>
<dbReference type="PANTHER" id="PTHR48086:SF3">
    <property type="entry name" value="SODIUM_PROLINE SYMPORTER"/>
    <property type="match status" value="1"/>
</dbReference>
<evidence type="ECO:0000256" key="12">
    <source>
        <dbReference type="ARBA" id="ARBA00033708"/>
    </source>
</evidence>
<feature type="transmembrane region" description="Helical" evidence="14">
    <location>
        <begin position="159"/>
        <end position="184"/>
    </location>
</feature>
<organism evidence="15 16">
    <name type="scientific">Candidatus Rhabdochlamydia oedothoracis</name>
    <dbReference type="NCBI Taxonomy" id="2720720"/>
    <lineage>
        <taxon>Bacteria</taxon>
        <taxon>Pseudomonadati</taxon>
        <taxon>Chlamydiota</taxon>
        <taxon>Chlamydiia</taxon>
        <taxon>Parachlamydiales</taxon>
        <taxon>Candidatus Rhabdochlamydiaceae</taxon>
        <taxon>Candidatus Rhabdochlamydia</taxon>
    </lineage>
</organism>
<evidence type="ECO:0000256" key="11">
    <source>
        <dbReference type="ARBA" id="ARBA00023201"/>
    </source>
</evidence>
<keyword evidence="3 14" id="KW-0813">Transport</keyword>
<evidence type="ECO:0000313" key="16">
    <source>
        <dbReference type="Proteomes" id="UP000826014"/>
    </source>
</evidence>
<accession>A0ABX8V1M5</accession>
<evidence type="ECO:0000256" key="1">
    <source>
        <dbReference type="ARBA" id="ARBA00004651"/>
    </source>
</evidence>
<feature type="transmembrane region" description="Helical" evidence="14">
    <location>
        <begin position="274"/>
        <end position="298"/>
    </location>
</feature>
<keyword evidence="9 14" id="KW-0406">Ion transport</keyword>
<dbReference type="PANTHER" id="PTHR48086">
    <property type="entry name" value="SODIUM/PROLINE SYMPORTER-RELATED"/>
    <property type="match status" value="1"/>
</dbReference>
<keyword evidence="14" id="KW-0029">Amino-acid transport</keyword>
<evidence type="ECO:0000256" key="5">
    <source>
        <dbReference type="ARBA" id="ARBA00022692"/>
    </source>
</evidence>
<feature type="transmembrane region" description="Helical" evidence="14">
    <location>
        <begin position="367"/>
        <end position="386"/>
    </location>
</feature>
<dbReference type="InterPro" id="IPR011851">
    <property type="entry name" value="Na/Pro_symporter"/>
</dbReference>
<evidence type="ECO:0000256" key="2">
    <source>
        <dbReference type="ARBA" id="ARBA00006434"/>
    </source>
</evidence>
<dbReference type="InterPro" id="IPR050277">
    <property type="entry name" value="Sodium:Solute_Symporter"/>
</dbReference>
<reference evidence="15 16" key="1">
    <citation type="journal article" date="2022" name="bioRxiv">
        <title>Ecology and evolution of chlamydial symbionts of arthropods.</title>
        <authorList>
            <person name="Halter T."/>
            <person name="Koestlbacher S."/>
            <person name="Collingro A."/>
            <person name="Sixt B.S."/>
            <person name="Toenshoff E.R."/>
            <person name="Hendrickx F."/>
            <person name="Kostanjsek R."/>
            <person name="Horn M."/>
        </authorList>
    </citation>
    <scope>NUCLEOTIDE SEQUENCE [LARGE SCALE GENOMIC DNA]</scope>
    <source>
        <strain evidence="15">W744xW776</strain>
    </source>
</reference>
<keyword evidence="10 14" id="KW-0472">Membrane</keyword>
<protein>
    <recommendedName>
        <fullName evidence="14">Sodium/proline symporter</fullName>
    </recommendedName>
    <alternativeName>
        <fullName evidence="14">Proline permease</fullName>
    </alternativeName>
</protein>
<comment type="similarity">
    <text evidence="2 13">Belongs to the sodium:solute symporter (SSF) (TC 2.A.21) family.</text>
</comment>
<dbReference type="NCBIfam" id="TIGR00813">
    <property type="entry name" value="sss"/>
    <property type="match status" value="1"/>
</dbReference>
<sequence>MAMYISELYAVICYFVLLTCIAIYSYKRHLTATDFIIGSRSLNYWLTALAAHASDMSSWLFMGYPATIFAAGLFNAWAAIGLMLFMFLNWQLIAPKLRTATEEYNSLTLSSFFESKLADTYGLIRVFTATMSIVFYTIYISAGLVGLGILLEVLFQIPYSWGICIGICIVIPYVFIGGYLTLAWIDLFQGIFLMIVIIATPLFLLNKLGGWDRLLEVMHAKNLPLSLIPDFSFHSILEVIYMVFGWGLGYFGQPHIITKFMGIRDVKEMKKSQYIGMSWMVLSISASTLVGLVGILYFQQGLEDSQQLFVLMVRDSVAPFLVGFILCGVLAATINAMSAQLLVLSSNISEDFYKRLIRKTASSKERLIVARIGILMVAFLAFFIAYAKNSTIYSLVMYAWSGLGCSFGPLILLCLYWKRVNKYGAWAGILTGGITAAIWPYFNAKIPSMIPGFFVGLIAIYAVSKLAENKIPPSTLQEI</sequence>
<evidence type="ECO:0000256" key="4">
    <source>
        <dbReference type="ARBA" id="ARBA00022475"/>
    </source>
</evidence>
<dbReference type="InterPro" id="IPR001734">
    <property type="entry name" value="Na/solute_symporter"/>
</dbReference>
<comment type="function">
    <text evidence="14">Catalyzes the sodium-dependent uptake of extracellular L-proline.</text>
</comment>